<feature type="domain" description="Mannosyl-glycoprotein endo-beta-N-acetylglucosamidase-like" evidence="1">
    <location>
        <begin position="132"/>
        <end position="263"/>
    </location>
</feature>
<name>A0A0H4HYN2_9GAMM</name>
<dbReference type="EMBL" id="CP011494">
    <property type="protein sequence ID" value="AKO51779.1"/>
    <property type="molecule type" value="Genomic_DNA"/>
</dbReference>
<dbReference type="Gene3D" id="1.10.530.10">
    <property type="match status" value="1"/>
</dbReference>
<dbReference type="STRING" id="330734.ABA45_04555"/>
<evidence type="ECO:0000313" key="2">
    <source>
        <dbReference type="EMBL" id="AKO51779.1"/>
    </source>
</evidence>
<dbReference type="GO" id="GO:0004040">
    <property type="term" value="F:amidase activity"/>
    <property type="evidence" value="ECO:0007669"/>
    <property type="project" value="InterPro"/>
</dbReference>
<dbReference type="InterPro" id="IPR002901">
    <property type="entry name" value="MGlyc_endo_b_GlcNAc-like_dom"/>
</dbReference>
<dbReference type="RefSeq" id="WP_048384495.1">
    <property type="nucleotide sequence ID" value="NZ_CP011494.1"/>
</dbReference>
<reference evidence="2 3" key="1">
    <citation type="submission" date="2015-05" db="EMBL/GenBank/DDBJ databases">
        <title>Complete genome of Marinobacter psychrophilus strain 20041T isolated from sea-ice of the Canadian Basin.</title>
        <authorList>
            <person name="Song L."/>
            <person name="Ren L."/>
            <person name="Yu Y."/>
            <person name="Wang X."/>
        </authorList>
    </citation>
    <scope>NUCLEOTIDE SEQUENCE [LARGE SCALE GENOMIC DNA]</scope>
    <source>
        <strain evidence="2 3">20041</strain>
    </source>
</reference>
<dbReference type="AlphaFoldDB" id="A0A0H4HYN2"/>
<dbReference type="PANTHER" id="PTHR40572">
    <property type="entry name" value="PROTEIN BAX"/>
    <property type="match status" value="1"/>
</dbReference>
<dbReference type="KEGG" id="mpq:ABA45_04555"/>
<sequence>MSVNTGAPSPAAQKRHALAFILLLLAGALFGAFYKPSPSALSSRDSAGEEFQFATLPALPGWANAPLPDFSSYADTDEKKAAFFEFLFPRIVLANSRILLEREYLDALAAKSQLSGKEKQWLKNEAKRLRVDLTPVGKAQIAKLKRRLDVIPPSLIMAQAANESAWGTSRFAVEGNNLFGQWCFTAGCGLVPLSRVSGASHEVAKFSSPYRSIRAYIENLNRHPAYQTLRDIRLTDRKQQEPLSGKGLAAGLELYSERGDEYIDEITEMISHNDLAVYDQAFAEILQDQNPAHLQQLASASSVDELLPR</sequence>
<protein>
    <submittedName>
        <fullName evidence="2">Bax protein</fullName>
    </submittedName>
</protein>
<evidence type="ECO:0000313" key="3">
    <source>
        <dbReference type="Proteomes" id="UP000036406"/>
    </source>
</evidence>
<accession>A0A0H4HYN2</accession>
<gene>
    <name evidence="2" type="ORF">ABA45_04555</name>
</gene>
<dbReference type="Pfam" id="PF01832">
    <property type="entry name" value="Glucosaminidase"/>
    <property type="match status" value="1"/>
</dbReference>
<organism evidence="2 3">
    <name type="scientific">Marinobacter psychrophilus</name>
    <dbReference type="NCBI Taxonomy" id="330734"/>
    <lineage>
        <taxon>Bacteria</taxon>
        <taxon>Pseudomonadati</taxon>
        <taxon>Pseudomonadota</taxon>
        <taxon>Gammaproteobacteria</taxon>
        <taxon>Pseudomonadales</taxon>
        <taxon>Marinobacteraceae</taxon>
        <taxon>Marinobacter</taxon>
    </lineage>
</organism>
<evidence type="ECO:0000259" key="1">
    <source>
        <dbReference type="SMART" id="SM00047"/>
    </source>
</evidence>
<dbReference type="Proteomes" id="UP000036406">
    <property type="component" value="Chromosome"/>
</dbReference>
<keyword evidence="3" id="KW-1185">Reference proteome</keyword>
<dbReference type="InterPro" id="IPR053195">
    <property type="entry name" value="Bax-like"/>
</dbReference>
<dbReference type="PANTHER" id="PTHR40572:SF1">
    <property type="entry name" value="PROTEIN BAX"/>
    <property type="match status" value="1"/>
</dbReference>
<dbReference type="PATRIC" id="fig|330734.3.peg.970"/>
<dbReference type="SMART" id="SM00047">
    <property type="entry name" value="LYZ2"/>
    <property type="match status" value="1"/>
</dbReference>
<proteinExistence type="predicted"/>